<dbReference type="GeneID" id="4782771"/>
<dbReference type="HOGENOM" id="CLU_062373_0_0_2"/>
<dbReference type="SFLD" id="SFLDG01084">
    <property type="entry name" value="Uncharacterised_Radical_SAM_Su"/>
    <property type="match status" value="1"/>
</dbReference>
<proteinExistence type="predicted"/>
<dbReference type="eggNOG" id="arCOG01291">
    <property type="taxonomic scope" value="Archaea"/>
</dbReference>
<evidence type="ECO:0000256" key="2">
    <source>
        <dbReference type="ARBA" id="ARBA00023004"/>
    </source>
</evidence>
<keyword evidence="2" id="KW-0408">Iron</keyword>
<dbReference type="RefSeq" id="WP_011822341.1">
    <property type="nucleotide sequence ID" value="NC_008818.1"/>
</dbReference>
<dbReference type="Proteomes" id="UP000002593">
    <property type="component" value="Chromosome"/>
</dbReference>
<feature type="domain" description="Radical SAM core" evidence="4">
    <location>
        <begin position="40"/>
        <end position="273"/>
    </location>
</feature>
<keyword evidence="6" id="KW-1185">Reference proteome</keyword>
<evidence type="ECO:0000256" key="3">
    <source>
        <dbReference type="ARBA" id="ARBA00023014"/>
    </source>
</evidence>
<evidence type="ECO:0000256" key="1">
    <source>
        <dbReference type="ARBA" id="ARBA00022723"/>
    </source>
</evidence>
<name>A2BM12_HYPBU</name>
<accession>A2BM12</accession>
<dbReference type="Gene3D" id="3.80.30.30">
    <property type="match status" value="1"/>
</dbReference>
<gene>
    <name evidence="5" type="ordered locus">Hbut_1189</name>
</gene>
<dbReference type="InterPro" id="IPR058240">
    <property type="entry name" value="rSAM_sf"/>
</dbReference>
<sequence length="397" mass="44564">MKLPARLEALQKLKARLAETLEAKLEPRERETARRDHHAYRRPRPCGMTIHTGVGCNVGCLYCYVPDMGFPLKPRPYPLNGLQLVYALVLNPYFVPGPDGTLLAFGSVTEPLLPETVEQTIEYLRHTRNYLGNPQQLSTKLVVQGELFERFTEALEPRANILITITTISKAHILEPRAPPPMERFEFARMLVERGINVTLFLRPIIPGVTDRELDAILSAAARAGVRTIVPGSLRVTPGIIRRLRASRIVDMAEIERRLPRKPRSSRDQVAIRETDLKNLVARKARAYGLRVLPSSCSANIRSHGLACHACIWGPCGNPKLLPRLVEEEVAEAAELLGCRKPRVRISGFRVLVRCGSRLEAKTRNIIQSWLETLTKRTVTVIAPGLRGKGYEAYEED</sequence>
<dbReference type="SUPFAM" id="SSF102114">
    <property type="entry name" value="Radical SAM enzymes"/>
    <property type="match status" value="1"/>
</dbReference>
<evidence type="ECO:0000313" key="6">
    <source>
        <dbReference type="Proteomes" id="UP000002593"/>
    </source>
</evidence>
<keyword evidence="1" id="KW-0479">Metal-binding</keyword>
<dbReference type="OrthoDB" id="15538at2157"/>
<dbReference type="EMBL" id="CP000493">
    <property type="protein sequence ID" value="ABM81023.1"/>
    <property type="molecule type" value="Genomic_DNA"/>
</dbReference>
<dbReference type="InterPro" id="IPR007197">
    <property type="entry name" value="rSAM"/>
</dbReference>
<dbReference type="KEGG" id="hbu:Hbut_1189"/>
<dbReference type="GO" id="GO:0046872">
    <property type="term" value="F:metal ion binding"/>
    <property type="evidence" value="ECO:0007669"/>
    <property type="project" value="UniProtKB-KW"/>
</dbReference>
<dbReference type="EnsemblBacteria" id="ABM81023">
    <property type="protein sequence ID" value="ABM81023"/>
    <property type="gene ID" value="Hbut_1189"/>
</dbReference>
<dbReference type="AlphaFoldDB" id="A2BM12"/>
<keyword evidence="3" id="KW-0411">Iron-sulfur</keyword>
<dbReference type="Pfam" id="PF04055">
    <property type="entry name" value="Radical_SAM"/>
    <property type="match status" value="1"/>
</dbReference>
<evidence type="ECO:0000313" key="5">
    <source>
        <dbReference type="EMBL" id="ABM81023.1"/>
    </source>
</evidence>
<dbReference type="SFLD" id="SFLDS00029">
    <property type="entry name" value="Radical_SAM"/>
    <property type="match status" value="1"/>
</dbReference>
<evidence type="ECO:0000259" key="4">
    <source>
        <dbReference type="PROSITE" id="PS51918"/>
    </source>
</evidence>
<dbReference type="InterPro" id="IPR040086">
    <property type="entry name" value="MJ0683-like"/>
</dbReference>
<dbReference type="PANTHER" id="PTHR43432">
    <property type="entry name" value="SLR0285 PROTEIN"/>
    <property type="match status" value="1"/>
</dbReference>
<dbReference type="STRING" id="415426.Hbut_1189"/>
<dbReference type="PROSITE" id="PS51918">
    <property type="entry name" value="RADICAL_SAM"/>
    <property type="match status" value="1"/>
</dbReference>
<reference evidence="5 6" key="1">
    <citation type="journal article" date="2007" name="Archaea">
        <title>The genome of Hyperthermus butylicus: a sulfur-reducing, peptide fermenting, neutrophilic Crenarchaeote growing up to 108 degrees C.</title>
        <authorList>
            <person name="Brugger K."/>
            <person name="Chen L."/>
            <person name="Stark M."/>
            <person name="Zibat A."/>
            <person name="Redder P."/>
            <person name="Ruepp A."/>
            <person name="Awayez M."/>
            <person name="She Q."/>
            <person name="Garrett R.A."/>
            <person name="Klenk H.P."/>
        </authorList>
    </citation>
    <scope>NUCLEOTIDE SEQUENCE [LARGE SCALE GENOMIC DNA]</scope>
    <source>
        <strain evidence="6">DSM 5456 / JCM 9403 / PLM1-5</strain>
    </source>
</reference>
<dbReference type="PANTHER" id="PTHR43432:SF4">
    <property type="entry name" value="RADICAL SAM CORE DOMAIN-CONTAINING PROTEIN"/>
    <property type="match status" value="1"/>
</dbReference>
<dbReference type="GO" id="GO:0051536">
    <property type="term" value="F:iron-sulfur cluster binding"/>
    <property type="evidence" value="ECO:0007669"/>
    <property type="project" value="UniProtKB-KW"/>
</dbReference>
<organism evidence="5 6">
    <name type="scientific">Hyperthermus butylicus (strain DSM 5456 / JCM 9403 / PLM1-5)</name>
    <dbReference type="NCBI Taxonomy" id="415426"/>
    <lineage>
        <taxon>Archaea</taxon>
        <taxon>Thermoproteota</taxon>
        <taxon>Thermoprotei</taxon>
        <taxon>Desulfurococcales</taxon>
        <taxon>Pyrodictiaceae</taxon>
        <taxon>Hyperthermus</taxon>
    </lineage>
</organism>
<protein>
    <submittedName>
        <fullName evidence="5">Conserved archaeal protein</fullName>
    </submittedName>
</protein>
<dbReference type="GO" id="GO:0003824">
    <property type="term" value="F:catalytic activity"/>
    <property type="evidence" value="ECO:0007669"/>
    <property type="project" value="InterPro"/>
</dbReference>